<protein>
    <submittedName>
        <fullName evidence="9">Na+/H+ antiporter NhaC family protein</fullName>
    </submittedName>
</protein>
<dbReference type="AlphaFoldDB" id="A0AA95I763"/>
<evidence type="ECO:0000256" key="4">
    <source>
        <dbReference type="ARBA" id="ARBA00022475"/>
    </source>
</evidence>
<feature type="transmembrane region" description="Helical" evidence="8">
    <location>
        <begin position="103"/>
        <end position="121"/>
    </location>
</feature>
<gene>
    <name evidence="9" type="ORF">QNH46_10420</name>
</gene>
<keyword evidence="4" id="KW-1003">Cell membrane</keyword>
<evidence type="ECO:0000256" key="2">
    <source>
        <dbReference type="ARBA" id="ARBA00005275"/>
    </source>
</evidence>
<evidence type="ECO:0000256" key="5">
    <source>
        <dbReference type="ARBA" id="ARBA00022692"/>
    </source>
</evidence>
<comment type="similarity">
    <text evidence="2">Belongs to the DcuC/DcuD transporter (TC 2.A.61) family.</text>
</comment>
<dbReference type="PANTHER" id="PTHR42002">
    <property type="entry name" value="ANAEROBIC C4-DICARBOXYLATE TRANSPORTER DCUC-RELATED"/>
    <property type="match status" value="1"/>
</dbReference>
<dbReference type="EMBL" id="CP126084">
    <property type="protein sequence ID" value="WHX51015.1"/>
    <property type="molecule type" value="Genomic_DNA"/>
</dbReference>
<evidence type="ECO:0000256" key="8">
    <source>
        <dbReference type="SAM" id="Phobius"/>
    </source>
</evidence>
<evidence type="ECO:0000256" key="7">
    <source>
        <dbReference type="ARBA" id="ARBA00023136"/>
    </source>
</evidence>
<feature type="transmembrane region" description="Helical" evidence="8">
    <location>
        <begin position="20"/>
        <end position="53"/>
    </location>
</feature>
<name>A0AA95I763_9BACL</name>
<dbReference type="KEGG" id="pwn:QNH46_10420"/>
<comment type="subcellular location">
    <subcellularLocation>
        <location evidence="1">Cell membrane</location>
        <topology evidence="1">Multi-pass membrane protein</topology>
    </subcellularLocation>
</comment>
<dbReference type="RefSeq" id="WP_283928032.1">
    <property type="nucleotide sequence ID" value="NZ_CP126084.1"/>
</dbReference>
<feature type="transmembrane region" description="Helical" evidence="8">
    <location>
        <begin position="73"/>
        <end position="91"/>
    </location>
</feature>
<dbReference type="Proteomes" id="UP001177943">
    <property type="component" value="Chromosome"/>
</dbReference>
<proteinExistence type="inferred from homology"/>
<evidence type="ECO:0000313" key="10">
    <source>
        <dbReference type="Proteomes" id="UP001177943"/>
    </source>
</evidence>
<dbReference type="GO" id="GO:0005886">
    <property type="term" value="C:plasma membrane"/>
    <property type="evidence" value="ECO:0007669"/>
    <property type="project" value="UniProtKB-SubCell"/>
</dbReference>
<evidence type="ECO:0000313" key="9">
    <source>
        <dbReference type="EMBL" id="WHX51015.1"/>
    </source>
</evidence>
<evidence type="ECO:0000256" key="6">
    <source>
        <dbReference type="ARBA" id="ARBA00022989"/>
    </source>
</evidence>
<keyword evidence="6 8" id="KW-1133">Transmembrane helix</keyword>
<sequence length="122" mass="12618">MDALQQSMQNIQGNGLDFILPLILVAITALIVILSGSGTALIFAMVLLMVPLADAAGISPIAISVPMGLSGNLFRAVSPVAAVVLIVAGTVKTDPIAIIKRTSVPMIAGVIFMFILSMVIFL</sequence>
<accession>A0AA95I763</accession>
<keyword evidence="7 8" id="KW-0472">Membrane</keyword>
<organism evidence="9 10">
    <name type="scientific">Paenibacillus woosongensis</name>
    <dbReference type="NCBI Taxonomy" id="307580"/>
    <lineage>
        <taxon>Bacteria</taxon>
        <taxon>Bacillati</taxon>
        <taxon>Bacillota</taxon>
        <taxon>Bacilli</taxon>
        <taxon>Bacillales</taxon>
        <taxon>Paenibacillaceae</taxon>
        <taxon>Paenibacillus</taxon>
    </lineage>
</organism>
<evidence type="ECO:0000256" key="3">
    <source>
        <dbReference type="ARBA" id="ARBA00022448"/>
    </source>
</evidence>
<dbReference type="InterPro" id="IPR018385">
    <property type="entry name" value="C4_dicarb_anaerob_car-like"/>
</dbReference>
<reference evidence="9" key="1">
    <citation type="submission" date="2023-05" db="EMBL/GenBank/DDBJ databases">
        <title>Comparative genomics of Bacillaceae isolates and their secondary metabolite potential.</title>
        <authorList>
            <person name="Song L."/>
            <person name="Nielsen L.J."/>
            <person name="Mohite O."/>
            <person name="Xu X."/>
            <person name="Weber T."/>
            <person name="Kovacs A.T."/>
        </authorList>
    </citation>
    <scope>NUCLEOTIDE SEQUENCE</scope>
    <source>
        <strain evidence="9">B2_4</strain>
    </source>
</reference>
<dbReference type="InterPro" id="IPR004669">
    <property type="entry name" value="C4_dicarb_anaerob_car"/>
</dbReference>
<dbReference type="Pfam" id="PF03606">
    <property type="entry name" value="DcuC"/>
    <property type="match status" value="1"/>
</dbReference>
<keyword evidence="5 8" id="KW-0812">Transmembrane</keyword>
<dbReference type="GO" id="GO:0015556">
    <property type="term" value="F:C4-dicarboxylate transmembrane transporter activity"/>
    <property type="evidence" value="ECO:0007669"/>
    <property type="project" value="InterPro"/>
</dbReference>
<evidence type="ECO:0000256" key="1">
    <source>
        <dbReference type="ARBA" id="ARBA00004651"/>
    </source>
</evidence>
<dbReference type="PANTHER" id="PTHR42002:SF2">
    <property type="entry name" value="ANAEROBIC C4-DICARBOXYLATE TRANSPORTER DCUC-RELATED"/>
    <property type="match status" value="1"/>
</dbReference>
<keyword evidence="3" id="KW-0813">Transport</keyword>